<evidence type="ECO:0000256" key="51">
    <source>
        <dbReference type="PROSITE-ProRule" id="PRU01363"/>
    </source>
</evidence>
<comment type="catalytic activity">
    <reaction evidence="23">
        <text>a (3R)-hydroxyacyl-[ACP] + NADP(+) = a 3-oxoacyl-[ACP] + NADPH + H(+)</text>
        <dbReference type="Rhea" id="RHEA:17397"/>
        <dbReference type="Rhea" id="RHEA-COMP:9916"/>
        <dbReference type="Rhea" id="RHEA-COMP:9945"/>
        <dbReference type="ChEBI" id="CHEBI:15378"/>
        <dbReference type="ChEBI" id="CHEBI:57783"/>
        <dbReference type="ChEBI" id="CHEBI:58349"/>
        <dbReference type="ChEBI" id="CHEBI:78776"/>
        <dbReference type="ChEBI" id="CHEBI:78827"/>
        <dbReference type="EC" id="1.1.1.100"/>
    </reaction>
    <physiologicalReaction direction="right-to-left" evidence="23">
        <dbReference type="Rhea" id="RHEA:17399"/>
    </physiologicalReaction>
</comment>
<dbReference type="Proteomes" id="UP001049176">
    <property type="component" value="Chromosome 11"/>
</dbReference>
<dbReference type="Gene3D" id="3.10.129.110">
    <property type="entry name" value="Polyketide synthase dehydratase"/>
    <property type="match status" value="1"/>
</dbReference>
<dbReference type="Pfam" id="PF00109">
    <property type="entry name" value="ketoacyl-synt"/>
    <property type="match status" value="1"/>
</dbReference>
<dbReference type="Gene3D" id="1.10.1200.10">
    <property type="entry name" value="ACP-like"/>
    <property type="match status" value="1"/>
</dbReference>
<evidence type="ECO:0000256" key="5">
    <source>
        <dbReference type="ARBA" id="ARBA00022679"/>
    </source>
</evidence>
<comment type="catalytic activity">
    <reaction evidence="26">
        <text>(2E)-butenoyl-[ACP] + NADPH + H(+) = butanoyl-[ACP] + NADP(+)</text>
        <dbReference type="Rhea" id="RHEA:41812"/>
        <dbReference type="Rhea" id="RHEA-COMP:9627"/>
        <dbReference type="Rhea" id="RHEA-COMP:9628"/>
        <dbReference type="ChEBI" id="CHEBI:15378"/>
        <dbReference type="ChEBI" id="CHEBI:57783"/>
        <dbReference type="ChEBI" id="CHEBI:58349"/>
        <dbReference type="ChEBI" id="CHEBI:78453"/>
        <dbReference type="ChEBI" id="CHEBI:78454"/>
    </reaction>
    <physiologicalReaction direction="left-to-right" evidence="26">
        <dbReference type="Rhea" id="RHEA:41813"/>
    </physiologicalReaction>
</comment>
<dbReference type="Pfam" id="PF00550">
    <property type="entry name" value="PP-binding"/>
    <property type="match status" value="1"/>
</dbReference>
<dbReference type="GO" id="GO:0006633">
    <property type="term" value="P:fatty acid biosynthetic process"/>
    <property type="evidence" value="ECO:0007669"/>
    <property type="project" value="InterPro"/>
</dbReference>
<evidence type="ECO:0000256" key="45">
    <source>
        <dbReference type="ARBA" id="ARBA00049263"/>
    </source>
</evidence>
<dbReference type="InterPro" id="IPR057326">
    <property type="entry name" value="KR_dom"/>
</dbReference>
<comment type="catalytic activity">
    <reaction evidence="49">
        <text>(2E)-decenoyl-[ACP] + NADPH + H(+) = decanoyl-[ACP] + NADP(+)</text>
        <dbReference type="Rhea" id="RHEA:41864"/>
        <dbReference type="Rhea" id="RHEA-COMP:9639"/>
        <dbReference type="Rhea" id="RHEA-COMP:9640"/>
        <dbReference type="ChEBI" id="CHEBI:15378"/>
        <dbReference type="ChEBI" id="CHEBI:57783"/>
        <dbReference type="ChEBI" id="CHEBI:58349"/>
        <dbReference type="ChEBI" id="CHEBI:78467"/>
        <dbReference type="ChEBI" id="CHEBI:78468"/>
    </reaction>
    <physiologicalReaction direction="left-to-right" evidence="49">
        <dbReference type="Rhea" id="RHEA:41865"/>
    </physiologicalReaction>
</comment>
<evidence type="ECO:0000256" key="25">
    <source>
        <dbReference type="ARBA" id="ARBA00047451"/>
    </source>
</evidence>
<dbReference type="RefSeq" id="XP_043002389.1">
    <property type="nucleotide sequence ID" value="XM_043160432.1"/>
</dbReference>
<dbReference type="CDD" id="cd02440">
    <property type="entry name" value="AdoMet_MTases"/>
    <property type="match status" value="1"/>
</dbReference>
<evidence type="ECO:0000256" key="7">
    <source>
        <dbReference type="ARBA" id="ARBA00022898"/>
    </source>
</evidence>
<dbReference type="InterPro" id="IPR016039">
    <property type="entry name" value="Thiolase-like"/>
</dbReference>
<comment type="catalytic activity">
    <reaction evidence="42">
        <text>(2E)-octadecenoyl-[ACP] + NADPH + H(+) = octadecanoyl-[ACP] + NADP(+)</text>
        <dbReference type="Rhea" id="RHEA:41928"/>
        <dbReference type="Rhea" id="RHEA-COMP:9655"/>
        <dbReference type="Rhea" id="RHEA-COMP:9656"/>
        <dbReference type="ChEBI" id="CHEBI:15378"/>
        <dbReference type="ChEBI" id="CHEBI:57783"/>
        <dbReference type="ChEBI" id="CHEBI:58349"/>
        <dbReference type="ChEBI" id="CHEBI:78489"/>
        <dbReference type="ChEBI" id="CHEBI:78495"/>
    </reaction>
    <physiologicalReaction direction="left-to-right" evidence="42">
        <dbReference type="Rhea" id="RHEA:41929"/>
    </physiologicalReaction>
</comment>
<dbReference type="Gene3D" id="3.40.50.720">
    <property type="entry name" value="NAD(P)-binding Rossmann-like Domain"/>
    <property type="match status" value="1"/>
</dbReference>
<dbReference type="InterPro" id="IPR029058">
    <property type="entry name" value="AB_hydrolase_fold"/>
</dbReference>
<dbReference type="Pfam" id="PF08242">
    <property type="entry name" value="Methyltransf_12"/>
    <property type="match status" value="1"/>
</dbReference>
<dbReference type="InterPro" id="IPR014030">
    <property type="entry name" value="Ketoacyl_synth_N"/>
</dbReference>
<dbReference type="SUPFAM" id="SSF53474">
    <property type="entry name" value="alpha/beta-Hydrolases"/>
    <property type="match status" value="1"/>
</dbReference>
<evidence type="ECO:0000313" key="57">
    <source>
        <dbReference type="Proteomes" id="UP001049176"/>
    </source>
</evidence>
<evidence type="ECO:0000256" key="12">
    <source>
        <dbReference type="ARBA" id="ARBA00023351"/>
    </source>
</evidence>
<comment type="catalytic activity">
    <reaction evidence="50">
        <text>octanoyl-[ACP] + malonyl-[ACP] + H(+) = 3-oxodecanoyl-[ACP] + holo-[ACP] + CO2</text>
        <dbReference type="Rhea" id="RHEA:41852"/>
        <dbReference type="Rhea" id="RHEA-COMP:9623"/>
        <dbReference type="Rhea" id="RHEA-COMP:9636"/>
        <dbReference type="Rhea" id="RHEA-COMP:9637"/>
        <dbReference type="Rhea" id="RHEA-COMP:9685"/>
        <dbReference type="ChEBI" id="CHEBI:15378"/>
        <dbReference type="ChEBI" id="CHEBI:16526"/>
        <dbReference type="ChEBI" id="CHEBI:64479"/>
        <dbReference type="ChEBI" id="CHEBI:78449"/>
        <dbReference type="ChEBI" id="CHEBI:78463"/>
        <dbReference type="ChEBI" id="CHEBI:78464"/>
    </reaction>
    <physiologicalReaction direction="left-to-right" evidence="50">
        <dbReference type="Rhea" id="RHEA:41853"/>
    </physiologicalReaction>
</comment>
<dbReference type="Pfam" id="PF00975">
    <property type="entry name" value="Thioesterase"/>
    <property type="match status" value="1"/>
</dbReference>
<dbReference type="InterPro" id="IPR013217">
    <property type="entry name" value="Methyltransf_12"/>
</dbReference>
<comment type="catalytic activity">
    <reaction evidence="41">
        <text>3-oxotetradecanoyl-[ACP] + NADPH + H(+) = (3R)-hydroxytetradecanoyl-[ACP] + NADP(+)</text>
        <dbReference type="Rhea" id="RHEA:41888"/>
        <dbReference type="Rhea" id="RHEA-COMP:9645"/>
        <dbReference type="Rhea" id="RHEA-COMP:9646"/>
        <dbReference type="ChEBI" id="CHEBI:15378"/>
        <dbReference type="ChEBI" id="CHEBI:57783"/>
        <dbReference type="ChEBI" id="CHEBI:58349"/>
        <dbReference type="ChEBI" id="CHEBI:78473"/>
        <dbReference type="ChEBI" id="CHEBI:78474"/>
    </reaction>
    <physiologicalReaction direction="left-to-right" evidence="41">
        <dbReference type="Rhea" id="RHEA:41889"/>
    </physiologicalReaction>
</comment>
<dbReference type="InterPro" id="IPR050091">
    <property type="entry name" value="PKS_NRPS_Biosynth_Enz"/>
</dbReference>
<evidence type="ECO:0000256" key="38">
    <source>
        <dbReference type="ARBA" id="ARBA00048650"/>
    </source>
</evidence>
<dbReference type="GO" id="GO:0004313">
    <property type="term" value="F:[acyl-carrier-protein] S-acetyltransferase activity"/>
    <property type="evidence" value="ECO:0007669"/>
    <property type="project" value="UniProtKB-EC"/>
</dbReference>
<dbReference type="GO" id="GO:0004316">
    <property type="term" value="F:3-oxoacyl-[acyl-carrier-protein] reductase (NADPH) activity"/>
    <property type="evidence" value="ECO:0007669"/>
    <property type="project" value="UniProtKB-EC"/>
</dbReference>
<evidence type="ECO:0000256" key="27">
    <source>
        <dbReference type="ARBA" id="ARBA00047578"/>
    </source>
</evidence>
<dbReference type="Pfam" id="PF16197">
    <property type="entry name" value="KAsynt_C_assoc"/>
    <property type="match status" value="1"/>
</dbReference>
<evidence type="ECO:0000256" key="4">
    <source>
        <dbReference type="ARBA" id="ARBA00022553"/>
    </source>
</evidence>
<evidence type="ECO:0000256" key="33">
    <source>
        <dbReference type="ARBA" id="ARBA00048281"/>
    </source>
</evidence>
<comment type="catalytic activity">
    <reaction evidence="22">
        <text>hexanoyl-[ACP] + malonyl-[ACP] + H(+) = 3-oxooctanoyl-[ACP] + holo-[ACP] + CO2</text>
        <dbReference type="Rhea" id="RHEA:41836"/>
        <dbReference type="Rhea" id="RHEA-COMP:9623"/>
        <dbReference type="Rhea" id="RHEA-COMP:9632"/>
        <dbReference type="Rhea" id="RHEA-COMP:9633"/>
        <dbReference type="Rhea" id="RHEA-COMP:9685"/>
        <dbReference type="ChEBI" id="CHEBI:15378"/>
        <dbReference type="ChEBI" id="CHEBI:16526"/>
        <dbReference type="ChEBI" id="CHEBI:64479"/>
        <dbReference type="ChEBI" id="CHEBI:78449"/>
        <dbReference type="ChEBI" id="CHEBI:78459"/>
        <dbReference type="ChEBI" id="CHEBI:78460"/>
    </reaction>
    <physiologicalReaction direction="left-to-right" evidence="22">
        <dbReference type="Rhea" id="RHEA:41837"/>
    </physiologicalReaction>
</comment>
<feature type="compositionally biased region" description="Polar residues" evidence="52">
    <location>
        <begin position="2462"/>
        <end position="2473"/>
    </location>
</feature>
<dbReference type="GeneID" id="66072526"/>
<evidence type="ECO:0000256" key="3">
    <source>
        <dbReference type="ARBA" id="ARBA00022450"/>
    </source>
</evidence>
<evidence type="ECO:0000259" key="53">
    <source>
        <dbReference type="PROSITE" id="PS50075"/>
    </source>
</evidence>
<dbReference type="Gene3D" id="3.40.366.10">
    <property type="entry name" value="Malonyl-Coenzyme A Acyl Carrier Protein, domain 2"/>
    <property type="match status" value="1"/>
</dbReference>
<comment type="catalytic activity">
    <reaction evidence="47">
        <text>3-oxooctanoyl-[ACP] + NADPH + H(+) = (3R)-hydroxyoctanoyl-[ACP] + NADP(+)</text>
        <dbReference type="Rhea" id="RHEA:41840"/>
        <dbReference type="Rhea" id="RHEA-COMP:9633"/>
        <dbReference type="Rhea" id="RHEA-COMP:9634"/>
        <dbReference type="ChEBI" id="CHEBI:15378"/>
        <dbReference type="ChEBI" id="CHEBI:57783"/>
        <dbReference type="ChEBI" id="CHEBI:58349"/>
        <dbReference type="ChEBI" id="CHEBI:78460"/>
        <dbReference type="ChEBI" id="CHEBI:78461"/>
    </reaction>
    <physiologicalReaction direction="left-to-right" evidence="47">
        <dbReference type="Rhea" id="RHEA:41841"/>
    </physiologicalReaction>
</comment>
<evidence type="ECO:0000256" key="37">
    <source>
        <dbReference type="ARBA" id="ARBA00048571"/>
    </source>
</evidence>
<comment type="catalytic activity">
    <reaction evidence="31">
        <text>acetyl-[ACP] + malonyl-[ACP] + H(+) = 3-oxobutanoyl-[ACP] + holo-[ACP] + CO2</text>
        <dbReference type="Rhea" id="RHEA:41800"/>
        <dbReference type="Rhea" id="RHEA-COMP:9621"/>
        <dbReference type="Rhea" id="RHEA-COMP:9623"/>
        <dbReference type="Rhea" id="RHEA-COMP:9625"/>
        <dbReference type="Rhea" id="RHEA-COMP:9685"/>
        <dbReference type="ChEBI" id="CHEBI:15378"/>
        <dbReference type="ChEBI" id="CHEBI:16526"/>
        <dbReference type="ChEBI" id="CHEBI:64479"/>
        <dbReference type="ChEBI" id="CHEBI:78446"/>
        <dbReference type="ChEBI" id="CHEBI:78449"/>
        <dbReference type="ChEBI" id="CHEBI:78450"/>
    </reaction>
    <physiologicalReaction direction="left-to-right" evidence="31">
        <dbReference type="Rhea" id="RHEA:41801"/>
    </physiologicalReaction>
</comment>
<dbReference type="InterPro" id="IPR029063">
    <property type="entry name" value="SAM-dependent_MTases_sf"/>
</dbReference>
<keyword evidence="9" id="KW-0456">Lyase</keyword>
<dbReference type="InterPro" id="IPR018201">
    <property type="entry name" value="Ketoacyl_synth_AS"/>
</dbReference>
<dbReference type="InterPro" id="IPR020841">
    <property type="entry name" value="PKS_Beta-ketoAc_synthase_dom"/>
</dbReference>
<feature type="active site" description="Proton donor; for dehydratase activity" evidence="51">
    <location>
        <position position="1123"/>
    </location>
</feature>
<comment type="catalytic activity">
    <reaction evidence="11">
        <text>(3R)-hydroxyoctanoyl-[ACP] = (2E)-octenoyl-[ACP] + H2O</text>
        <dbReference type="Rhea" id="RHEA:41844"/>
        <dbReference type="Rhea" id="RHEA-COMP:9634"/>
        <dbReference type="Rhea" id="RHEA-COMP:9635"/>
        <dbReference type="ChEBI" id="CHEBI:15377"/>
        <dbReference type="ChEBI" id="CHEBI:78461"/>
        <dbReference type="ChEBI" id="CHEBI:78462"/>
    </reaction>
    <physiologicalReaction direction="left-to-right" evidence="11">
        <dbReference type="Rhea" id="RHEA:41845"/>
    </physiologicalReaction>
</comment>
<dbReference type="InterPro" id="IPR009081">
    <property type="entry name" value="PP-bd_ACP"/>
</dbReference>
<comment type="caution">
    <text evidence="56">The sequence shown here is derived from an EMBL/GenBank/DDBJ whole genome shotgun (WGS) entry which is preliminary data.</text>
</comment>
<dbReference type="Gene3D" id="3.40.50.150">
    <property type="entry name" value="Vaccinia Virus protein VP39"/>
    <property type="match status" value="1"/>
</dbReference>
<evidence type="ECO:0000256" key="36">
    <source>
        <dbReference type="ARBA" id="ARBA00048506"/>
    </source>
</evidence>
<evidence type="ECO:0000256" key="13">
    <source>
        <dbReference type="ARBA" id="ARBA00023373"/>
    </source>
</evidence>
<dbReference type="GO" id="GO:0004315">
    <property type="term" value="F:3-oxoacyl-[acyl-carrier-protein] synthase activity"/>
    <property type="evidence" value="ECO:0007669"/>
    <property type="project" value="UniProtKB-EC"/>
</dbReference>
<evidence type="ECO:0000256" key="20">
    <source>
        <dbReference type="ARBA" id="ARBA00023442"/>
    </source>
</evidence>
<comment type="catalytic activity">
    <reaction evidence="16">
        <text>(3R)-hydroxytetradecanoyl-[ACP] = (2E)-tetradecenoyl-[ACP] + H2O</text>
        <dbReference type="Rhea" id="RHEA:41892"/>
        <dbReference type="Rhea" id="RHEA-COMP:9646"/>
        <dbReference type="Rhea" id="RHEA-COMP:9647"/>
        <dbReference type="ChEBI" id="CHEBI:15377"/>
        <dbReference type="ChEBI" id="CHEBI:78474"/>
        <dbReference type="ChEBI" id="CHEBI:78475"/>
    </reaction>
    <physiologicalReaction direction="left-to-right" evidence="16">
        <dbReference type="Rhea" id="RHEA:41893"/>
    </physiologicalReaction>
</comment>
<dbReference type="SUPFAM" id="SSF53901">
    <property type="entry name" value="Thiolase-like"/>
    <property type="match status" value="1"/>
</dbReference>
<proteinExistence type="predicted"/>
<keyword evidence="3" id="KW-0596">Phosphopantetheine</keyword>
<dbReference type="InterPro" id="IPR001031">
    <property type="entry name" value="Thioesterase"/>
</dbReference>
<evidence type="ECO:0000256" key="11">
    <source>
        <dbReference type="ARBA" id="ARBA00023332"/>
    </source>
</evidence>
<dbReference type="SMART" id="SM00829">
    <property type="entry name" value="PKS_ER"/>
    <property type="match status" value="1"/>
</dbReference>
<feature type="region of interest" description="C-terminal hotdog fold" evidence="51">
    <location>
        <begin position="1064"/>
        <end position="1218"/>
    </location>
</feature>
<feature type="region of interest" description="Disordered" evidence="52">
    <location>
        <begin position="846"/>
        <end position="866"/>
    </location>
</feature>
<keyword evidence="6" id="KW-0702">S-nitrosylation</keyword>
<comment type="catalytic activity">
    <reaction evidence="14">
        <text>(3R)-hydroxydecanoyl-[ACP] = (2E)-decenoyl-[ACP] + H2O</text>
        <dbReference type="Rhea" id="RHEA:41860"/>
        <dbReference type="Rhea" id="RHEA-COMP:9638"/>
        <dbReference type="Rhea" id="RHEA-COMP:9639"/>
        <dbReference type="ChEBI" id="CHEBI:15377"/>
        <dbReference type="ChEBI" id="CHEBI:78466"/>
        <dbReference type="ChEBI" id="CHEBI:78467"/>
    </reaction>
    <physiologicalReaction direction="left-to-right" evidence="14">
        <dbReference type="Rhea" id="RHEA:41861"/>
    </physiologicalReaction>
</comment>
<evidence type="ECO:0000256" key="24">
    <source>
        <dbReference type="ARBA" id="ARBA00047440"/>
    </source>
</evidence>
<name>A0A9P7RN25_9AGAR</name>
<dbReference type="SUPFAM" id="SSF47336">
    <property type="entry name" value="ACP-like"/>
    <property type="match status" value="1"/>
</dbReference>
<dbReference type="InterPro" id="IPR016035">
    <property type="entry name" value="Acyl_Trfase/lysoPLipase"/>
</dbReference>
<dbReference type="PROSITE" id="PS50075">
    <property type="entry name" value="CARRIER"/>
    <property type="match status" value="1"/>
</dbReference>
<comment type="catalytic activity">
    <reaction evidence="48">
        <text>butanoyl-[ACP] + malonyl-[ACP] + H(+) = 3-oxohexanoyl-[ACP] + holo-[ACP] + CO2</text>
        <dbReference type="Rhea" id="RHEA:41820"/>
        <dbReference type="Rhea" id="RHEA-COMP:9623"/>
        <dbReference type="Rhea" id="RHEA-COMP:9628"/>
        <dbReference type="Rhea" id="RHEA-COMP:9629"/>
        <dbReference type="Rhea" id="RHEA-COMP:9685"/>
        <dbReference type="ChEBI" id="CHEBI:15378"/>
        <dbReference type="ChEBI" id="CHEBI:16526"/>
        <dbReference type="ChEBI" id="CHEBI:64479"/>
        <dbReference type="ChEBI" id="CHEBI:78449"/>
        <dbReference type="ChEBI" id="CHEBI:78454"/>
        <dbReference type="ChEBI" id="CHEBI:78456"/>
    </reaction>
    <physiologicalReaction direction="left-to-right" evidence="48">
        <dbReference type="Rhea" id="RHEA:41821"/>
    </physiologicalReaction>
</comment>
<evidence type="ECO:0000256" key="50">
    <source>
        <dbReference type="ARBA" id="ARBA00049533"/>
    </source>
</evidence>
<evidence type="ECO:0000256" key="1">
    <source>
        <dbReference type="ARBA" id="ARBA00005179"/>
    </source>
</evidence>
<evidence type="ECO:0000256" key="16">
    <source>
        <dbReference type="ARBA" id="ARBA00023398"/>
    </source>
</evidence>
<evidence type="ECO:0000256" key="48">
    <source>
        <dbReference type="ARBA" id="ARBA00049449"/>
    </source>
</evidence>
<comment type="pathway">
    <text evidence="2">Lipid metabolism.</text>
</comment>
<evidence type="ECO:0000256" key="32">
    <source>
        <dbReference type="ARBA" id="ARBA00048051"/>
    </source>
</evidence>
<dbReference type="PROSITE" id="PS52004">
    <property type="entry name" value="KS3_2"/>
    <property type="match status" value="1"/>
</dbReference>
<keyword evidence="4" id="KW-0597">Phosphoprotein</keyword>
<dbReference type="SUPFAM" id="SSF50129">
    <property type="entry name" value="GroES-like"/>
    <property type="match status" value="1"/>
</dbReference>
<evidence type="ECO:0000256" key="15">
    <source>
        <dbReference type="ARBA" id="ARBA00023394"/>
    </source>
</evidence>
<dbReference type="InterPro" id="IPR042104">
    <property type="entry name" value="PKS_dehydratase_sf"/>
</dbReference>
<dbReference type="InterPro" id="IPR036291">
    <property type="entry name" value="NAD(P)-bd_dom_sf"/>
</dbReference>
<dbReference type="InterPro" id="IPR006162">
    <property type="entry name" value="Ppantetheine_attach_site"/>
</dbReference>
<comment type="catalytic activity">
    <reaction evidence="13">
        <text>(3R)-hydroxyhexanoyl-[ACP] = (2E)-hexenoyl-[ACP] + H2O</text>
        <dbReference type="Rhea" id="RHEA:41828"/>
        <dbReference type="Rhea" id="RHEA-COMP:9630"/>
        <dbReference type="Rhea" id="RHEA-COMP:9631"/>
        <dbReference type="ChEBI" id="CHEBI:15377"/>
        <dbReference type="ChEBI" id="CHEBI:78457"/>
        <dbReference type="ChEBI" id="CHEBI:78458"/>
    </reaction>
    <physiologicalReaction direction="left-to-right" evidence="13">
        <dbReference type="Rhea" id="RHEA:41829"/>
    </physiologicalReaction>
</comment>
<dbReference type="InterPro" id="IPR049551">
    <property type="entry name" value="PKS_DH_C"/>
</dbReference>
<dbReference type="EMBL" id="CM032191">
    <property type="protein sequence ID" value="KAG7085918.1"/>
    <property type="molecule type" value="Genomic_DNA"/>
</dbReference>
<evidence type="ECO:0000256" key="9">
    <source>
        <dbReference type="ARBA" id="ARBA00023239"/>
    </source>
</evidence>
<comment type="catalytic activity">
    <reaction evidence="36">
        <text>a fatty acyl-[ACP] + malonyl-[ACP] + H(+) = a 3-oxoacyl-[ACP] + holo-[ACP] + CO2</text>
        <dbReference type="Rhea" id="RHEA:22836"/>
        <dbReference type="Rhea" id="RHEA-COMP:9623"/>
        <dbReference type="Rhea" id="RHEA-COMP:9685"/>
        <dbReference type="Rhea" id="RHEA-COMP:9916"/>
        <dbReference type="Rhea" id="RHEA-COMP:14125"/>
        <dbReference type="ChEBI" id="CHEBI:15378"/>
        <dbReference type="ChEBI" id="CHEBI:16526"/>
        <dbReference type="ChEBI" id="CHEBI:64479"/>
        <dbReference type="ChEBI" id="CHEBI:78449"/>
        <dbReference type="ChEBI" id="CHEBI:78776"/>
        <dbReference type="ChEBI" id="CHEBI:138651"/>
        <dbReference type="EC" id="2.3.1.41"/>
    </reaction>
    <physiologicalReaction direction="left-to-right" evidence="36">
        <dbReference type="Rhea" id="RHEA:22837"/>
    </physiologicalReaction>
</comment>
<dbReference type="InterPro" id="IPR020843">
    <property type="entry name" value="ER"/>
</dbReference>
<reference evidence="56" key="1">
    <citation type="journal article" date="2021" name="Genome Biol. Evol.">
        <title>The assembled and annotated genome of the fairy-ring fungus Marasmius oreades.</title>
        <authorList>
            <person name="Hiltunen M."/>
            <person name="Ament-Velasquez S.L."/>
            <person name="Johannesson H."/>
        </authorList>
    </citation>
    <scope>NUCLEOTIDE SEQUENCE</scope>
    <source>
        <strain evidence="56">03SP1</strain>
    </source>
</reference>
<comment type="catalytic activity">
    <reaction evidence="25">
        <text>tetradecanoyl-[ACP] + malonyl-[ACP] + H(+) = 3-oxohexadecanoyl-[ACP] + holo-[ACP] + CO2</text>
        <dbReference type="Rhea" id="RHEA:41900"/>
        <dbReference type="Rhea" id="RHEA-COMP:9623"/>
        <dbReference type="Rhea" id="RHEA-COMP:9648"/>
        <dbReference type="Rhea" id="RHEA-COMP:9649"/>
        <dbReference type="Rhea" id="RHEA-COMP:9685"/>
        <dbReference type="ChEBI" id="CHEBI:15378"/>
        <dbReference type="ChEBI" id="CHEBI:16526"/>
        <dbReference type="ChEBI" id="CHEBI:64479"/>
        <dbReference type="ChEBI" id="CHEBI:78449"/>
        <dbReference type="ChEBI" id="CHEBI:78477"/>
        <dbReference type="ChEBI" id="CHEBI:78478"/>
    </reaction>
    <physiologicalReaction direction="left-to-right" evidence="25">
        <dbReference type="Rhea" id="RHEA:41901"/>
    </physiologicalReaction>
</comment>
<keyword evidence="57" id="KW-1185">Reference proteome</keyword>
<evidence type="ECO:0000256" key="52">
    <source>
        <dbReference type="SAM" id="MobiDB-lite"/>
    </source>
</evidence>
<evidence type="ECO:0000256" key="26">
    <source>
        <dbReference type="ARBA" id="ARBA00047500"/>
    </source>
</evidence>
<dbReference type="InterPro" id="IPR032821">
    <property type="entry name" value="PKS_assoc"/>
</dbReference>
<sequence length="2753" mass="301192">MASTTISQSRPSYMNPNANAMAIVGMSISAPGGVDDGLDTAEFYEFLKARGSGIIVVPKDRWNAEAYHGSQPGKILTTKGGYIPNFTVGDPQEFGITPAEAAQMSCTQLSTLHQAFNALQRSGVDFRGTNTGVYVGCAGGGPPFDFDITEAGAYYMTGTSLAISANRISYVFDMTGPSLPVDTACSSSLTAMHLAVQAIRNGECDQAVVAGVNIIMSPLETSSFSQLGVLSPDGISKSFDEDANGYARGDVVGAVVIKRHDFAVRDHDRVLATLVGSALTSCGSLMGSLTTPSPDAQTQAIKNAYADAGLVPSQADFIELHGTGTIVGDQIEANAAGACFSEGREGREIVIGSVKSNVGHGEMGAYISSIVKVVMMLEQKQILPNGYFKKPSSRINFEKFNLRVPLAVEDFVPHDRNQGLIASISSFGFGGSCGHTVLREHEARPILPDYHSLNSAPYLFAIGGLTPRSVNSLIESYKAEYTKVDPGSLSEHLGSRARQMSWRSFAVADSLAEARFTEPVMVNKRAVPLVFCFSGQGPQHWQQGRDLFMKYSVFRESILASDKVHTEYTGKSFLANSGLFLPDPPKDSILAKSLTWPADAISISIAFFQIALYDLLVHLGLKPDAIVGHSIGETAVLYASGAMPRDMVIKIAIARGGALCVVDNIGGAMVALSGCDSATVQDYIDTIIAISDNPKAGVTDTLHIAARNSPTDFGVSGAEYLVDELTKYIDTWISGVLARKLRVGTAVHSPYVNACEAQYRQELYRIFASYPGPHRPKIPVMSTVTAEFMTTEYTVDYLWNNLRQPVRFCDAIPKIMEKYGESTVFLEIAPHPVLSSYIKQMGAVESVPGSKRPPSARHIKPGSRPPTELDTLYDSLGNLLVCGVNSVNFALLNGCPPEKIQEPKYPFQLKYFPIGHRVPSYLHKLLPAERPLNSERLRVSPRLPEDWMADHVIDQSNLIPAAAYIEMALEFPDVTSVWDCRFESAFILDGNVPASTLKVSQDGNKWSVRSSSSLQSMQGDLSWTRSEPEFDSLHAYGKVGYGKPEISPGGITHIDVDAVIARCKTTVGHDAVYEELEGVAQFGTEFRRIQKISVNENEAIVRIKGHGETLTRTGYAFHPALMDAVFQSGIGWNLLYDHVNVGNVERTFMLPHSLRRGFRNDGSTDPLVFPDEFNVYGVLAYWSPSSWTLDCYVLNDNNDVVFTFEGLHFELVQQDHSKISERFSMVWQPHALPQSHIRGHVTLDDDQSAELQDLLDVLDRLALGYTTNALSRLPPDFSTTLPDRKRYMVWALEQTCGMSTTSLMKMEDVSPVLKEKYASLFELTQRVGEGQSDIFVNSKAAVDILFRDDLMSRIYEHPPFIGSVFDETVKEFIKLVKSAIDAGKRVVRVLEVGAGTGRFTALLGQALLDAKLEHCYVDYVCSDISISLAQEATAKSPWNTIVPVAFDLNKPLEEQNVDPASFDIIVAFDVLHATPNILDTLSVLRELLLPGGHLAIIELDGNSFASGAVGSIWMDYIFGSFQEWFGVLEHRDASHCSLSKAEWNRTLRSSGFTDSLFLTTRGAAVSHMAFVTQTTQTALKKISGQSTPSLESDRPSSHLRSLSLSSVSTPFPPSPYLSDQQPSSLVSIEEHPLLKSLEDTNYFTPTKQRTFTPTLPTFISQDDLRRFTPSPDNALPPNTIIRRFVAGDEVELVNYVATLDTSVPLKIWLHSDSETTNAVLLGLGRSLRHEFGLWKIYIVLFPTSWSFSTQEDYIRNQLIPLRWVDAEVMVDEEGNMRVPRVVAGPDAPETELASAKPLRFNDTDFWRAFPHPLDAEDVHVSVSFITLSSVIPGHCEFSGKVEAVGRNVAQTLIGKRVMGVTSAHKGNFVICHQGCVSVVPDSMSLPFAAALAGRLAFTSSVVVESLVQAKPGARIMLHASDCSPAAMATFAYLQERNFDTFVTVSDPASHHIPHKNVLGSSNVQVWSHAARRWSSEGADFIFNFENDPIVLEESVERLARRGTLIQIGDNYPSRIHSGQRFKSVGFDRLFSGEENILEHALQTISRQTMTRISPSSLIFQADALKLAHSKAANYKDMSILLDFETLPEDMTVYKPGRMRGTDVFDPRASYVVIGGVGGLGVNIARCLVDGGARHVVLTSRSGNKAFANGGLAREKRIIRYLREQPGVTIDVVAVDCLDEAKTKTLFSNLPNIAGIFYVAVRLNDALFLNLTTEEDWKKVYDVKIKGLRVLLDAVDPKKLDFLVLTSSMATVSGSPGQVNYAATQTEMEAMGAKIPNCISVTVPPLTDGGVFVRSMPTGNARSAALDKYKDLGMTAIKCAMHCIDAIWTIGTPAYQPVYIPKTNWKKVMEIAVPDYHRAAMRHLLVKENSDALASNGKVEQTILGACASVLSLEIDRVEDNIPLSTYGLDSLTSVRLSGILKTYFNVEVTQLQLLSQTMTVARLYQLQEEQKAAAVNNPAKAESTSDQEQTTNVHEADLDQTIVRLNNVTEGKPLFLMHGAGGGVVVLVKAAQKAHYPVYGVQDTPEAPITGTLRQLSEFYLRKIREKQPDGPYRLGGFSFGTCLALDIAEMLTAQGEVVEALVLLDGSPTLFKKPSFQAHALNGIHDGSIRNDIIGIVNDMVSSGTLDNSDDLGMQFEDHFERAKEGGSGPKWITRFCTAYVSHILMGCRRGKEFLQAEAKAGGRLAFAWPAKRTVLVRALDGVSAQPYAAGSSDYFDLDLYVMGVEKYDLPGTHFGILSPKSGLDAILDRLF</sequence>
<comment type="catalytic activity">
    <reaction evidence="39">
        <text>holo-[ACP] + acetyl-CoA = acetyl-[ACP] + CoA</text>
        <dbReference type="Rhea" id="RHEA:41788"/>
        <dbReference type="Rhea" id="RHEA-COMP:9621"/>
        <dbReference type="Rhea" id="RHEA-COMP:9685"/>
        <dbReference type="ChEBI" id="CHEBI:57287"/>
        <dbReference type="ChEBI" id="CHEBI:57288"/>
        <dbReference type="ChEBI" id="CHEBI:64479"/>
        <dbReference type="ChEBI" id="CHEBI:78446"/>
        <dbReference type="EC" id="2.3.1.38"/>
    </reaction>
    <physiologicalReaction direction="left-to-right" evidence="39">
        <dbReference type="Rhea" id="RHEA:41789"/>
    </physiologicalReaction>
</comment>
<evidence type="ECO:0000256" key="29">
    <source>
        <dbReference type="ARBA" id="ARBA00047897"/>
    </source>
</evidence>
<keyword evidence="7" id="KW-0663">Pyridoxal phosphate</keyword>
<dbReference type="InterPro" id="IPR011032">
    <property type="entry name" value="GroES-like_sf"/>
</dbReference>
<evidence type="ECO:0000256" key="6">
    <source>
        <dbReference type="ARBA" id="ARBA00022799"/>
    </source>
</evidence>
<dbReference type="SMART" id="SM00827">
    <property type="entry name" value="PKS_AT"/>
    <property type="match status" value="1"/>
</dbReference>
<feature type="domain" description="PKS/mFAS DH" evidence="55">
    <location>
        <begin position="919"/>
        <end position="1218"/>
    </location>
</feature>
<feature type="region of interest" description="N-terminal hotdog fold" evidence="51">
    <location>
        <begin position="919"/>
        <end position="1046"/>
    </location>
</feature>
<comment type="catalytic activity">
    <reaction evidence="37">
        <text>3-oxohexanoyl-[ACP] + NADPH + H(+) = (3R)-hydroxyhexanoyl-[ACP] + NADP(+)</text>
        <dbReference type="Rhea" id="RHEA:41824"/>
        <dbReference type="Rhea" id="RHEA-COMP:9629"/>
        <dbReference type="Rhea" id="RHEA-COMP:9630"/>
        <dbReference type="ChEBI" id="CHEBI:15378"/>
        <dbReference type="ChEBI" id="CHEBI:57783"/>
        <dbReference type="ChEBI" id="CHEBI:58349"/>
        <dbReference type="ChEBI" id="CHEBI:78456"/>
        <dbReference type="ChEBI" id="CHEBI:78457"/>
    </reaction>
    <physiologicalReaction direction="left-to-right" evidence="37">
        <dbReference type="Rhea" id="RHEA:41825"/>
    </physiologicalReaction>
</comment>
<evidence type="ECO:0000256" key="30">
    <source>
        <dbReference type="ARBA" id="ARBA00047953"/>
    </source>
</evidence>
<protein>
    <submittedName>
        <fullName evidence="56">Type I Iterative PKS</fullName>
    </submittedName>
</protein>
<evidence type="ECO:0000256" key="46">
    <source>
        <dbReference type="ARBA" id="ARBA00049414"/>
    </source>
</evidence>
<evidence type="ECO:0000256" key="21">
    <source>
        <dbReference type="ARBA" id="ARBA00047300"/>
    </source>
</evidence>
<dbReference type="InterPro" id="IPR013968">
    <property type="entry name" value="PKS_KR"/>
</dbReference>
<dbReference type="SUPFAM" id="SSF53335">
    <property type="entry name" value="S-adenosyl-L-methionine-dependent methyltransferases"/>
    <property type="match status" value="1"/>
</dbReference>
<feature type="region of interest" description="Disordered" evidence="52">
    <location>
        <begin position="2455"/>
        <end position="2475"/>
    </location>
</feature>
<comment type="catalytic activity">
    <reaction evidence="32">
        <text>hexadecanoyl-[ACP] + malonyl-[ACP] + H(+) = 3-oxooctadecanoyl-[ACP] + holo-[ACP] + CO2</text>
        <dbReference type="Rhea" id="RHEA:41916"/>
        <dbReference type="Rhea" id="RHEA-COMP:9623"/>
        <dbReference type="Rhea" id="RHEA-COMP:9652"/>
        <dbReference type="Rhea" id="RHEA-COMP:9653"/>
        <dbReference type="Rhea" id="RHEA-COMP:9685"/>
        <dbReference type="ChEBI" id="CHEBI:15378"/>
        <dbReference type="ChEBI" id="CHEBI:16526"/>
        <dbReference type="ChEBI" id="CHEBI:64479"/>
        <dbReference type="ChEBI" id="CHEBI:78449"/>
        <dbReference type="ChEBI" id="CHEBI:78483"/>
        <dbReference type="ChEBI" id="CHEBI:78487"/>
    </reaction>
    <physiologicalReaction direction="left-to-right" evidence="32">
        <dbReference type="Rhea" id="RHEA:41917"/>
    </physiologicalReaction>
</comment>
<dbReference type="SUPFAM" id="SSF52151">
    <property type="entry name" value="FabD/lysophospholipase-like"/>
    <property type="match status" value="1"/>
</dbReference>
<gene>
    <name evidence="56" type="ORF">E1B28_003450</name>
</gene>
<comment type="catalytic activity">
    <reaction evidence="18">
        <text>(3R)-hydroxyhexadecanoyl-[ACP] = (2E)-hexadecenoyl-[ACP] + H2O</text>
        <dbReference type="Rhea" id="RHEA:41908"/>
        <dbReference type="Rhea" id="RHEA-COMP:9650"/>
        <dbReference type="Rhea" id="RHEA-COMP:9651"/>
        <dbReference type="ChEBI" id="CHEBI:15377"/>
        <dbReference type="ChEBI" id="CHEBI:78480"/>
        <dbReference type="ChEBI" id="CHEBI:78481"/>
    </reaction>
    <physiologicalReaction direction="left-to-right" evidence="18">
        <dbReference type="Rhea" id="RHEA:41909"/>
    </physiologicalReaction>
</comment>
<organism evidence="56 57">
    <name type="scientific">Marasmius oreades</name>
    <name type="common">fairy-ring Marasmius</name>
    <dbReference type="NCBI Taxonomy" id="181124"/>
    <lineage>
        <taxon>Eukaryota</taxon>
        <taxon>Fungi</taxon>
        <taxon>Dikarya</taxon>
        <taxon>Basidiomycota</taxon>
        <taxon>Agaricomycotina</taxon>
        <taxon>Agaricomycetes</taxon>
        <taxon>Agaricomycetidae</taxon>
        <taxon>Agaricales</taxon>
        <taxon>Marasmiineae</taxon>
        <taxon>Marasmiaceae</taxon>
        <taxon>Marasmius</taxon>
    </lineage>
</organism>
<dbReference type="GO" id="GO:0019171">
    <property type="term" value="F:(3R)-hydroxyacyl-[acyl-carrier-protein] dehydratase activity"/>
    <property type="evidence" value="ECO:0007669"/>
    <property type="project" value="UniProtKB-EC"/>
</dbReference>
<comment type="catalytic activity">
    <reaction evidence="27">
        <text>dodecanoyl-[ACP] + malonyl-[ACP] + H(+) = 3-oxotetradecanoyl-[ACP] + holo-[ACP] + CO2</text>
        <dbReference type="Rhea" id="RHEA:41884"/>
        <dbReference type="Rhea" id="RHEA-COMP:9623"/>
        <dbReference type="Rhea" id="RHEA-COMP:9644"/>
        <dbReference type="Rhea" id="RHEA-COMP:9645"/>
        <dbReference type="Rhea" id="RHEA-COMP:9685"/>
        <dbReference type="ChEBI" id="CHEBI:15378"/>
        <dbReference type="ChEBI" id="CHEBI:16526"/>
        <dbReference type="ChEBI" id="CHEBI:64479"/>
        <dbReference type="ChEBI" id="CHEBI:65264"/>
        <dbReference type="ChEBI" id="CHEBI:78449"/>
        <dbReference type="ChEBI" id="CHEBI:78473"/>
    </reaction>
    <physiologicalReaction direction="left-to-right" evidence="27">
        <dbReference type="Rhea" id="RHEA:41885"/>
    </physiologicalReaction>
</comment>
<comment type="catalytic activity">
    <reaction evidence="24">
        <text>3-oxodecanoyl-[ACP] + NADPH + H(+) = (3R)-hydroxydecanoyl-[ACP] + NADP(+)</text>
        <dbReference type="Rhea" id="RHEA:41856"/>
        <dbReference type="Rhea" id="RHEA-COMP:9637"/>
        <dbReference type="Rhea" id="RHEA-COMP:9638"/>
        <dbReference type="ChEBI" id="CHEBI:15378"/>
        <dbReference type="ChEBI" id="CHEBI:57783"/>
        <dbReference type="ChEBI" id="CHEBI:58349"/>
        <dbReference type="ChEBI" id="CHEBI:78464"/>
        <dbReference type="ChEBI" id="CHEBI:78466"/>
    </reaction>
    <physiologicalReaction direction="left-to-right" evidence="24">
        <dbReference type="Rhea" id="RHEA:41857"/>
    </physiologicalReaction>
</comment>
<comment type="catalytic activity">
    <reaction evidence="46">
        <text>3-oxohexadecanoyl-[ACP] + NADPH + H(+) = (3R)-hydroxyhexadecanoyl-[ACP] + NADP(+)</text>
        <dbReference type="Rhea" id="RHEA:41904"/>
        <dbReference type="Rhea" id="RHEA-COMP:9649"/>
        <dbReference type="Rhea" id="RHEA-COMP:9650"/>
        <dbReference type="ChEBI" id="CHEBI:15378"/>
        <dbReference type="ChEBI" id="CHEBI:57783"/>
        <dbReference type="ChEBI" id="CHEBI:58349"/>
        <dbReference type="ChEBI" id="CHEBI:78478"/>
        <dbReference type="ChEBI" id="CHEBI:78480"/>
    </reaction>
    <physiologicalReaction direction="left-to-right" evidence="46">
        <dbReference type="Rhea" id="RHEA:41905"/>
    </physiologicalReaction>
</comment>
<evidence type="ECO:0000256" key="10">
    <source>
        <dbReference type="ARBA" id="ARBA00023268"/>
    </source>
</evidence>
<dbReference type="InterPro" id="IPR014031">
    <property type="entry name" value="Ketoacyl_synth_C"/>
</dbReference>
<dbReference type="PROSITE" id="PS00012">
    <property type="entry name" value="PHOSPHOPANTETHEINE"/>
    <property type="match status" value="1"/>
</dbReference>
<evidence type="ECO:0000256" key="8">
    <source>
        <dbReference type="ARBA" id="ARBA00023026"/>
    </source>
</evidence>
<evidence type="ECO:0000256" key="14">
    <source>
        <dbReference type="ARBA" id="ARBA00023388"/>
    </source>
</evidence>
<dbReference type="PANTHER" id="PTHR43775:SF37">
    <property type="entry name" value="SI:DKEY-61P9.11"/>
    <property type="match status" value="1"/>
</dbReference>
<evidence type="ECO:0000256" key="43">
    <source>
        <dbReference type="ARBA" id="ARBA00049109"/>
    </source>
</evidence>
<comment type="catalytic activity">
    <reaction evidence="29">
        <text>(2E)-hexenoyl-[ACP] + NADPH + H(+) = hexanoyl-[ACP] + NADP(+)</text>
        <dbReference type="Rhea" id="RHEA:41832"/>
        <dbReference type="Rhea" id="RHEA-COMP:9631"/>
        <dbReference type="Rhea" id="RHEA-COMP:9632"/>
        <dbReference type="ChEBI" id="CHEBI:15378"/>
        <dbReference type="ChEBI" id="CHEBI:57783"/>
        <dbReference type="ChEBI" id="CHEBI:58349"/>
        <dbReference type="ChEBI" id="CHEBI:78458"/>
        <dbReference type="ChEBI" id="CHEBI:78459"/>
    </reaction>
    <physiologicalReaction direction="left-to-right" evidence="29">
        <dbReference type="Rhea" id="RHEA:41833"/>
    </physiologicalReaction>
</comment>
<evidence type="ECO:0000256" key="40">
    <source>
        <dbReference type="ARBA" id="ARBA00048704"/>
    </source>
</evidence>
<feature type="domain" description="Ketosynthase family 3 (KS3)" evidence="54">
    <location>
        <begin position="18"/>
        <end position="440"/>
    </location>
</feature>
<keyword evidence="10" id="KW-0511">Multifunctional enzyme</keyword>
<evidence type="ECO:0000256" key="18">
    <source>
        <dbReference type="ARBA" id="ARBA00023401"/>
    </source>
</evidence>
<dbReference type="PROSITE" id="PS52019">
    <property type="entry name" value="PKS_MFAS_DH"/>
    <property type="match status" value="1"/>
</dbReference>
<dbReference type="Pfam" id="PF08659">
    <property type="entry name" value="KR"/>
    <property type="match status" value="1"/>
</dbReference>
<comment type="catalytic activity">
    <reaction evidence="44">
        <text>(2E)-tetradecenoyl-[ACP] + NADPH + H(+) = tetradecanoyl-[ACP] + NADP(+)</text>
        <dbReference type="Rhea" id="RHEA:41896"/>
        <dbReference type="Rhea" id="RHEA-COMP:9647"/>
        <dbReference type="Rhea" id="RHEA-COMP:9648"/>
        <dbReference type="ChEBI" id="CHEBI:15378"/>
        <dbReference type="ChEBI" id="CHEBI:57783"/>
        <dbReference type="ChEBI" id="CHEBI:58349"/>
        <dbReference type="ChEBI" id="CHEBI:78475"/>
        <dbReference type="ChEBI" id="CHEBI:78477"/>
    </reaction>
    <physiologicalReaction direction="left-to-right" evidence="44">
        <dbReference type="Rhea" id="RHEA:41897"/>
    </physiologicalReaction>
</comment>
<dbReference type="PANTHER" id="PTHR43775">
    <property type="entry name" value="FATTY ACID SYNTHASE"/>
    <property type="match status" value="1"/>
</dbReference>
<evidence type="ECO:0000256" key="35">
    <source>
        <dbReference type="ARBA" id="ARBA00048420"/>
    </source>
</evidence>
<dbReference type="Gene3D" id="3.40.47.10">
    <property type="match status" value="1"/>
</dbReference>
<evidence type="ECO:0000256" key="41">
    <source>
        <dbReference type="ARBA" id="ARBA00048935"/>
    </source>
</evidence>
<dbReference type="OrthoDB" id="329835at2759"/>
<evidence type="ECO:0000256" key="22">
    <source>
        <dbReference type="ARBA" id="ARBA00047394"/>
    </source>
</evidence>
<comment type="catalytic activity">
    <reaction evidence="33">
        <text>(2E)-dodecenoyl-[ACP] + NADPH + H(+) = dodecanoyl-[ACP] + NADP(+)</text>
        <dbReference type="Rhea" id="RHEA:41880"/>
        <dbReference type="Rhea" id="RHEA-COMP:9643"/>
        <dbReference type="Rhea" id="RHEA-COMP:9644"/>
        <dbReference type="ChEBI" id="CHEBI:15378"/>
        <dbReference type="ChEBI" id="CHEBI:57783"/>
        <dbReference type="ChEBI" id="CHEBI:58349"/>
        <dbReference type="ChEBI" id="CHEBI:65264"/>
        <dbReference type="ChEBI" id="CHEBI:78472"/>
    </reaction>
    <physiologicalReaction direction="left-to-right" evidence="33">
        <dbReference type="Rhea" id="RHEA:41881"/>
    </physiologicalReaction>
</comment>
<dbReference type="GO" id="GO:0141148">
    <property type="term" value="F:enoyl-[acyl-carrier-protein] reductase (NADPH) activity"/>
    <property type="evidence" value="ECO:0007669"/>
    <property type="project" value="UniProtKB-EC"/>
</dbReference>
<keyword evidence="8" id="KW-0843">Virulence</keyword>
<evidence type="ECO:0000256" key="47">
    <source>
        <dbReference type="ARBA" id="ARBA00049422"/>
    </source>
</evidence>
<dbReference type="InterPro" id="IPR049900">
    <property type="entry name" value="PKS_mFAS_DH"/>
</dbReference>
<evidence type="ECO:0000256" key="34">
    <source>
        <dbReference type="ARBA" id="ARBA00048289"/>
    </source>
</evidence>
<dbReference type="Gene3D" id="3.90.180.10">
    <property type="entry name" value="Medium-chain alcohol dehydrogenases, catalytic domain"/>
    <property type="match status" value="1"/>
</dbReference>
<dbReference type="GO" id="GO:0004312">
    <property type="term" value="F:fatty acid synthase activity"/>
    <property type="evidence" value="ECO:0007669"/>
    <property type="project" value="TreeGrafter"/>
</dbReference>
<comment type="catalytic activity">
    <reaction evidence="19">
        <text>(3R)-hydroxybutanoyl-[ACP] = (2E)-butenoyl-[ACP] + H2O</text>
        <dbReference type="Rhea" id="RHEA:41808"/>
        <dbReference type="Rhea" id="RHEA-COMP:9626"/>
        <dbReference type="Rhea" id="RHEA-COMP:9627"/>
        <dbReference type="ChEBI" id="CHEBI:15377"/>
        <dbReference type="ChEBI" id="CHEBI:78451"/>
        <dbReference type="ChEBI" id="CHEBI:78453"/>
    </reaction>
    <physiologicalReaction direction="left-to-right" evidence="19">
        <dbReference type="Rhea" id="RHEA:41809"/>
    </physiologicalReaction>
</comment>
<evidence type="ECO:0000256" key="2">
    <source>
        <dbReference type="ARBA" id="ARBA00005189"/>
    </source>
</evidence>
<dbReference type="GO" id="GO:0016297">
    <property type="term" value="F:fatty acyl-[ACP] hydrolase activity"/>
    <property type="evidence" value="ECO:0007669"/>
    <property type="project" value="UniProtKB-EC"/>
</dbReference>
<accession>A0A9P7RN25</accession>
<dbReference type="InterPro" id="IPR014043">
    <property type="entry name" value="Acyl_transferase_dom"/>
</dbReference>
<dbReference type="SMART" id="SM00822">
    <property type="entry name" value="PKS_KR"/>
    <property type="match status" value="1"/>
</dbReference>
<dbReference type="InterPro" id="IPR001227">
    <property type="entry name" value="Ac_transferase_dom_sf"/>
</dbReference>
<evidence type="ECO:0000256" key="31">
    <source>
        <dbReference type="ARBA" id="ARBA00047961"/>
    </source>
</evidence>
<evidence type="ECO:0000256" key="23">
    <source>
        <dbReference type="ARBA" id="ARBA00047400"/>
    </source>
</evidence>
<evidence type="ECO:0000259" key="54">
    <source>
        <dbReference type="PROSITE" id="PS52004"/>
    </source>
</evidence>
<feature type="domain" description="Carrier" evidence="53">
    <location>
        <begin position="2373"/>
        <end position="2451"/>
    </location>
</feature>
<evidence type="ECO:0000256" key="49">
    <source>
        <dbReference type="ARBA" id="ARBA00049521"/>
    </source>
</evidence>
<comment type="function">
    <text evidence="20">Fatty acid synthetase is a multifunctional enzyme that catalyzes the de novo biosynthesis of long-chain saturated fatty acids starting from acetyl-CoA and malonyl-CoA in the presence of NADPH. This multifunctional protein contains 7 catalytic activities and a site for the binding of the prosthetic group 4'-phosphopantetheine of the acyl carrier protein ([ACP]) domain.</text>
</comment>
<dbReference type="CDD" id="cd00833">
    <property type="entry name" value="PKS"/>
    <property type="match status" value="1"/>
</dbReference>
<evidence type="ECO:0000256" key="42">
    <source>
        <dbReference type="ARBA" id="ARBA00049019"/>
    </source>
</evidence>
<feature type="active site" description="Proton acceptor; for dehydratase activity" evidence="51">
    <location>
        <position position="951"/>
    </location>
</feature>
<comment type="catalytic activity">
    <reaction evidence="38">
        <text>a 2,3-saturated acyl-[ACP] + NADP(+) = a (2E)-enoyl-[ACP] + NADPH + H(+)</text>
        <dbReference type="Rhea" id="RHEA:22564"/>
        <dbReference type="Rhea" id="RHEA-COMP:9925"/>
        <dbReference type="Rhea" id="RHEA-COMP:9926"/>
        <dbReference type="ChEBI" id="CHEBI:15378"/>
        <dbReference type="ChEBI" id="CHEBI:57783"/>
        <dbReference type="ChEBI" id="CHEBI:58349"/>
        <dbReference type="ChEBI" id="CHEBI:78784"/>
        <dbReference type="ChEBI" id="CHEBI:78785"/>
        <dbReference type="EC" id="1.3.1.39"/>
    </reaction>
    <physiologicalReaction direction="right-to-left" evidence="38">
        <dbReference type="Rhea" id="RHEA:22566"/>
    </physiologicalReaction>
</comment>
<dbReference type="PROSITE" id="PS00606">
    <property type="entry name" value="KS3_1"/>
    <property type="match status" value="1"/>
</dbReference>
<comment type="catalytic activity">
    <reaction evidence="40">
        <text>hexadecanoyl-[ACP] + H2O = hexadecanoate + holo-[ACP] + H(+)</text>
        <dbReference type="Rhea" id="RHEA:41932"/>
        <dbReference type="Rhea" id="RHEA-COMP:9652"/>
        <dbReference type="Rhea" id="RHEA-COMP:9685"/>
        <dbReference type="ChEBI" id="CHEBI:7896"/>
        <dbReference type="ChEBI" id="CHEBI:15377"/>
        <dbReference type="ChEBI" id="CHEBI:15378"/>
        <dbReference type="ChEBI" id="CHEBI:64479"/>
        <dbReference type="ChEBI" id="CHEBI:78483"/>
        <dbReference type="EC" id="3.1.2.14"/>
    </reaction>
    <physiologicalReaction direction="left-to-right" evidence="40">
        <dbReference type="Rhea" id="RHEA:41933"/>
    </physiologicalReaction>
</comment>
<dbReference type="KEGG" id="more:E1B28_003450"/>
<evidence type="ECO:0000256" key="44">
    <source>
        <dbReference type="ARBA" id="ARBA00049171"/>
    </source>
</evidence>
<comment type="catalytic activity">
    <reaction evidence="15">
        <text>a (3R)-hydroxyacyl-[ACP] = a (2E)-enoyl-[ACP] + H2O</text>
        <dbReference type="Rhea" id="RHEA:13097"/>
        <dbReference type="Rhea" id="RHEA-COMP:9925"/>
        <dbReference type="Rhea" id="RHEA-COMP:9945"/>
        <dbReference type="ChEBI" id="CHEBI:15377"/>
        <dbReference type="ChEBI" id="CHEBI:78784"/>
        <dbReference type="ChEBI" id="CHEBI:78827"/>
        <dbReference type="EC" id="4.2.1.59"/>
    </reaction>
    <physiologicalReaction direction="left-to-right" evidence="15">
        <dbReference type="Rhea" id="RHEA:13098"/>
    </physiologicalReaction>
</comment>
<comment type="catalytic activity">
    <reaction evidence="12">
        <text>(3R)-hydroxydodecanoyl-[ACP] = (2E)-dodecenoyl-[ACP] + H2O</text>
        <dbReference type="Rhea" id="RHEA:41876"/>
        <dbReference type="Rhea" id="RHEA-COMP:9642"/>
        <dbReference type="Rhea" id="RHEA-COMP:9643"/>
        <dbReference type="ChEBI" id="CHEBI:15377"/>
        <dbReference type="ChEBI" id="CHEBI:78470"/>
        <dbReference type="ChEBI" id="CHEBI:78472"/>
    </reaction>
    <physiologicalReaction direction="left-to-right" evidence="12">
        <dbReference type="Rhea" id="RHEA:41877"/>
    </physiologicalReaction>
</comment>
<keyword evidence="5" id="KW-0808">Transferase</keyword>
<comment type="catalytic activity">
    <reaction evidence="34">
        <text>tetradecanoyl-[ACP] + H2O = tetradecanoate + holo-[ACP] + H(+)</text>
        <dbReference type="Rhea" id="RHEA:30123"/>
        <dbReference type="Rhea" id="RHEA-COMP:9648"/>
        <dbReference type="Rhea" id="RHEA-COMP:9685"/>
        <dbReference type="ChEBI" id="CHEBI:15377"/>
        <dbReference type="ChEBI" id="CHEBI:15378"/>
        <dbReference type="ChEBI" id="CHEBI:30807"/>
        <dbReference type="ChEBI" id="CHEBI:64479"/>
        <dbReference type="ChEBI" id="CHEBI:78477"/>
        <dbReference type="EC" id="3.1.2.14"/>
    </reaction>
    <physiologicalReaction direction="left-to-right" evidence="34">
        <dbReference type="Rhea" id="RHEA:30124"/>
    </physiologicalReaction>
</comment>
<dbReference type="SMART" id="SM00825">
    <property type="entry name" value="PKS_KS"/>
    <property type="match status" value="1"/>
</dbReference>
<comment type="catalytic activity">
    <reaction evidence="30">
        <text>3-oxobutanoyl-[ACP] + NADPH + H(+) = (3R)-hydroxybutanoyl-[ACP] + NADP(+)</text>
        <dbReference type="Rhea" id="RHEA:41804"/>
        <dbReference type="Rhea" id="RHEA-COMP:9625"/>
        <dbReference type="Rhea" id="RHEA-COMP:9626"/>
        <dbReference type="ChEBI" id="CHEBI:15378"/>
        <dbReference type="ChEBI" id="CHEBI:57783"/>
        <dbReference type="ChEBI" id="CHEBI:58349"/>
        <dbReference type="ChEBI" id="CHEBI:78450"/>
        <dbReference type="ChEBI" id="CHEBI:78451"/>
    </reaction>
    <physiologicalReaction direction="left-to-right" evidence="30">
        <dbReference type="Rhea" id="RHEA:41805"/>
    </physiologicalReaction>
</comment>
<evidence type="ECO:0000256" key="39">
    <source>
        <dbReference type="ARBA" id="ARBA00048691"/>
    </source>
</evidence>
<comment type="catalytic activity">
    <reaction evidence="17">
        <text>(3R)-hydroxyoctadecanoyl-[ACP] = (2E)-octadecenoyl-[ACP] + H2O</text>
        <dbReference type="Rhea" id="RHEA:41924"/>
        <dbReference type="Rhea" id="RHEA-COMP:9654"/>
        <dbReference type="Rhea" id="RHEA-COMP:9655"/>
        <dbReference type="ChEBI" id="CHEBI:15377"/>
        <dbReference type="ChEBI" id="CHEBI:78488"/>
        <dbReference type="ChEBI" id="CHEBI:78489"/>
    </reaction>
    <physiologicalReaction direction="left-to-right" evidence="17">
        <dbReference type="Rhea" id="RHEA:41925"/>
    </physiologicalReaction>
</comment>
<comment type="catalytic activity">
    <reaction evidence="28">
        <text>(2E)-hexadecenoyl-[ACP] + NADPH + H(+) = hexadecanoyl-[ACP] + NADP(+)</text>
        <dbReference type="Rhea" id="RHEA:41912"/>
        <dbReference type="Rhea" id="RHEA-COMP:9651"/>
        <dbReference type="Rhea" id="RHEA-COMP:9652"/>
        <dbReference type="ChEBI" id="CHEBI:15378"/>
        <dbReference type="ChEBI" id="CHEBI:57783"/>
        <dbReference type="ChEBI" id="CHEBI:58349"/>
        <dbReference type="ChEBI" id="CHEBI:78481"/>
        <dbReference type="ChEBI" id="CHEBI:78483"/>
    </reaction>
    <physiologicalReaction direction="left-to-right" evidence="28">
        <dbReference type="Rhea" id="RHEA:41913"/>
    </physiologicalReaction>
</comment>
<comment type="catalytic activity">
    <reaction evidence="21">
        <text>3-oxooctadecanoyl-[ACP] + NADPH + H(+) = (3R)-hydroxyoctadecanoyl-[ACP] + NADP(+)</text>
        <dbReference type="Rhea" id="RHEA:41920"/>
        <dbReference type="Rhea" id="RHEA-COMP:9653"/>
        <dbReference type="Rhea" id="RHEA-COMP:9654"/>
        <dbReference type="ChEBI" id="CHEBI:15378"/>
        <dbReference type="ChEBI" id="CHEBI:57783"/>
        <dbReference type="ChEBI" id="CHEBI:58349"/>
        <dbReference type="ChEBI" id="CHEBI:78487"/>
        <dbReference type="ChEBI" id="CHEBI:78488"/>
    </reaction>
    <physiologicalReaction direction="left-to-right" evidence="21">
        <dbReference type="Rhea" id="RHEA:41921"/>
    </physiologicalReaction>
</comment>
<evidence type="ECO:0000256" key="19">
    <source>
        <dbReference type="ARBA" id="ARBA00023402"/>
    </source>
</evidence>
<comment type="catalytic activity">
    <reaction evidence="35">
        <text>(2E)-octenoyl-[ACP] + NADPH + H(+) = octanoyl-[ACP] + NADP(+)</text>
        <dbReference type="Rhea" id="RHEA:41848"/>
        <dbReference type="Rhea" id="RHEA-COMP:9635"/>
        <dbReference type="Rhea" id="RHEA-COMP:9636"/>
        <dbReference type="ChEBI" id="CHEBI:15378"/>
        <dbReference type="ChEBI" id="CHEBI:57783"/>
        <dbReference type="ChEBI" id="CHEBI:58349"/>
        <dbReference type="ChEBI" id="CHEBI:78462"/>
        <dbReference type="ChEBI" id="CHEBI:78463"/>
    </reaction>
    <physiologicalReaction direction="left-to-right" evidence="35">
        <dbReference type="Rhea" id="RHEA:41849"/>
    </physiologicalReaction>
</comment>
<evidence type="ECO:0000256" key="17">
    <source>
        <dbReference type="ARBA" id="ARBA00023399"/>
    </source>
</evidence>
<evidence type="ECO:0000256" key="28">
    <source>
        <dbReference type="ARBA" id="ARBA00047810"/>
    </source>
</evidence>
<dbReference type="InterPro" id="IPR036736">
    <property type="entry name" value="ACP-like_sf"/>
</dbReference>
<comment type="catalytic activity">
    <reaction evidence="45">
        <text>3-oxododecanoyl-[ACP] + NADPH + H(+) = (3R)-hydroxydodecanoyl-[ACP] + NADP(+)</text>
        <dbReference type="Rhea" id="RHEA:41872"/>
        <dbReference type="Rhea" id="RHEA-COMP:9641"/>
        <dbReference type="Rhea" id="RHEA-COMP:9642"/>
        <dbReference type="ChEBI" id="CHEBI:15378"/>
        <dbReference type="ChEBI" id="CHEBI:57783"/>
        <dbReference type="ChEBI" id="CHEBI:58349"/>
        <dbReference type="ChEBI" id="CHEBI:78469"/>
        <dbReference type="ChEBI" id="CHEBI:78470"/>
    </reaction>
    <physiologicalReaction direction="left-to-right" evidence="45">
        <dbReference type="Rhea" id="RHEA:41873"/>
    </physiologicalReaction>
</comment>
<dbReference type="Pfam" id="PF14765">
    <property type="entry name" value="PS-DH"/>
    <property type="match status" value="1"/>
</dbReference>
<dbReference type="SUPFAM" id="SSF51735">
    <property type="entry name" value="NAD(P)-binding Rossmann-fold domains"/>
    <property type="match status" value="1"/>
</dbReference>
<evidence type="ECO:0000313" key="56">
    <source>
        <dbReference type="EMBL" id="KAG7085918.1"/>
    </source>
</evidence>
<dbReference type="Pfam" id="PF00698">
    <property type="entry name" value="Acyl_transf_1"/>
    <property type="match status" value="1"/>
</dbReference>
<comment type="pathway">
    <text evidence="1">Secondary metabolite biosynthesis.</text>
</comment>
<comment type="catalytic activity">
    <reaction evidence="43">
        <text>decanoyl-[ACP] + malonyl-[ACP] + H(+) = 3-oxododecanoyl-[ACP] + holo-[ACP] + CO2</text>
        <dbReference type="Rhea" id="RHEA:41868"/>
        <dbReference type="Rhea" id="RHEA-COMP:9623"/>
        <dbReference type="Rhea" id="RHEA-COMP:9640"/>
        <dbReference type="Rhea" id="RHEA-COMP:9641"/>
        <dbReference type="Rhea" id="RHEA-COMP:9685"/>
        <dbReference type="ChEBI" id="CHEBI:15378"/>
        <dbReference type="ChEBI" id="CHEBI:16526"/>
        <dbReference type="ChEBI" id="CHEBI:64479"/>
        <dbReference type="ChEBI" id="CHEBI:78449"/>
        <dbReference type="ChEBI" id="CHEBI:78468"/>
        <dbReference type="ChEBI" id="CHEBI:78469"/>
    </reaction>
    <physiologicalReaction direction="left-to-right" evidence="43">
        <dbReference type="Rhea" id="RHEA:41869"/>
    </physiologicalReaction>
</comment>
<evidence type="ECO:0000259" key="55">
    <source>
        <dbReference type="PROSITE" id="PS52019"/>
    </source>
</evidence>
<dbReference type="Gene3D" id="3.40.50.1820">
    <property type="entry name" value="alpha/beta hydrolase"/>
    <property type="match status" value="1"/>
</dbReference>
<dbReference type="Pfam" id="PF02801">
    <property type="entry name" value="Ketoacyl-synt_C"/>
    <property type="match status" value="1"/>
</dbReference>